<name>A0A1X3CWZ1_9NEIS</name>
<evidence type="ECO:0000313" key="5">
    <source>
        <dbReference type="EMBL" id="VEF02316.1"/>
    </source>
</evidence>
<keyword evidence="4" id="KW-0119">Carbohydrate metabolism</keyword>
<evidence type="ECO:0000256" key="4">
    <source>
        <dbReference type="ARBA" id="ARBA00023277"/>
    </source>
</evidence>
<dbReference type="Gene3D" id="3.40.50.1000">
    <property type="entry name" value="HAD superfamily/HAD-like"/>
    <property type="match status" value="1"/>
</dbReference>
<accession>A0A1X3CWZ1</accession>
<dbReference type="GO" id="GO:0005829">
    <property type="term" value="C:cytosol"/>
    <property type="evidence" value="ECO:0007669"/>
    <property type="project" value="TreeGrafter"/>
</dbReference>
<dbReference type="KEGG" id="nci:NCTC10296_01731"/>
<keyword evidence="2 5" id="KW-0378">Hydrolase</keyword>
<dbReference type="RefSeq" id="WP_085417056.1">
    <property type="nucleotide sequence ID" value="NZ_CAUJPY010000009.1"/>
</dbReference>
<dbReference type="GO" id="GO:0046872">
    <property type="term" value="F:metal ion binding"/>
    <property type="evidence" value="ECO:0007669"/>
    <property type="project" value="UniProtKB-KW"/>
</dbReference>
<dbReference type="GO" id="GO:0008967">
    <property type="term" value="F:phosphoglycolate phosphatase activity"/>
    <property type="evidence" value="ECO:0007669"/>
    <property type="project" value="UniProtKB-EC"/>
</dbReference>
<reference evidence="5 6" key="1">
    <citation type="submission" date="2018-12" db="EMBL/GenBank/DDBJ databases">
        <authorList>
            <consortium name="Pathogen Informatics"/>
        </authorList>
    </citation>
    <scope>NUCLEOTIDE SEQUENCE [LARGE SCALE GENOMIC DNA]</scope>
    <source>
        <strain evidence="5 6">NCTC10296</strain>
    </source>
</reference>
<dbReference type="OrthoDB" id="9776368at2"/>
<dbReference type="PRINTS" id="PR00413">
    <property type="entry name" value="HADHALOGNASE"/>
</dbReference>
<dbReference type="Pfam" id="PF13419">
    <property type="entry name" value="HAD_2"/>
    <property type="match status" value="1"/>
</dbReference>
<protein>
    <submittedName>
        <fullName evidence="5">Phosphatase</fullName>
        <ecNumber evidence="5">3.1.3.18</ecNumber>
    </submittedName>
</protein>
<evidence type="ECO:0000256" key="2">
    <source>
        <dbReference type="ARBA" id="ARBA00022801"/>
    </source>
</evidence>
<evidence type="ECO:0000313" key="6">
    <source>
        <dbReference type="Proteomes" id="UP000279284"/>
    </source>
</evidence>
<dbReference type="SUPFAM" id="SSF56784">
    <property type="entry name" value="HAD-like"/>
    <property type="match status" value="1"/>
</dbReference>
<keyword evidence="3" id="KW-0460">Magnesium</keyword>
<dbReference type="NCBIfam" id="TIGR01549">
    <property type="entry name" value="HAD-SF-IA-v1"/>
    <property type="match status" value="1"/>
</dbReference>
<dbReference type="AlphaFoldDB" id="A0A1X3CWZ1"/>
<sequence>MTIQAVLFDLDGTLADTALDLGGALNALLRKHGLPEKPMEEIRPVASHGASGLIMLGAGISTFHPHHDRWRKNYLAEYEQCFDKDTVLFDGINELIGKLVDRGLKWGIITNKPQTFTDRLVPKLAFVEEPAVVVSGDTCEEPKPSIKPMRHACAELGIPPEACLYVGDAERDMIAARKSGMTSVLAAWGYISEDDAVENWPVDFSIEKPLDLLKHL</sequence>
<dbReference type="SFLD" id="SFLDS00003">
    <property type="entry name" value="Haloacid_Dehalogenase"/>
    <property type="match status" value="1"/>
</dbReference>
<evidence type="ECO:0000256" key="3">
    <source>
        <dbReference type="ARBA" id="ARBA00022842"/>
    </source>
</evidence>
<gene>
    <name evidence="5" type="primary">gph_2</name>
    <name evidence="5" type="ORF">NCTC10296_01731</name>
</gene>
<dbReference type="Gene3D" id="1.10.150.240">
    <property type="entry name" value="Putative phosphatase, domain 2"/>
    <property type="match status" value="1"/>
</dbReference>
<dbReference type="PANTHER" id="PTHR43434:SF23">
    <property type="entry name" value="PHOSPHOGLYCOLATE PHOSPHATASE"/>
    <property type="match status" value="1"/>
</dbReference>
<dbReference type="PANTHER" id="PTHR43434">
    <property type="entry name" value="PHOSPHOGLYCOLATE PHOSPHATASE"/>
    <property type="match status" value="1"/>
</dbReference>
<dbReference type="SFLD" id="SFLDG01129">
    <property type="entry name" value="C1.5:_HAD__Beta-PGM__Phosphata"/>
    <property type="match status" value="1"/>
</dbReference>
<dbReference type="InterPro" id="IPR050155">
    <property type="entry name" value="HAD-like_hydrolase_sf"/>
</dbReference>
<evidence type="ECO:0000256" key="1">
    <source>
        <dbReference type="ARBA" id="ARBA00022723"/>
    </source>
</evidence>
<dbReference type="EMBL" id="LR134313">
    <property type="protein sequence ID" value="VEF02316.1"/>
    <property type="molecule type" value="Genomic_DNA"/>
</dbReference>
<proteinExistence type="predicted"/>
<dbReference type="InterPro" id="IPR023198">
    <property type="entry name" value="PGP-like_dom2"/>
</dbReference>
<dbReference type="InterPro" id="IPR041492">
    <property type="entry name" value="HAD_2"/>
</dbReference>
<dbReference type="Proteomes" id="UP000279284">
    <property type="component" value="Chromosome"/>
</dbReference>
<dbReference type="InterPro" id="IPR023214">
    <property type="entry name" value="HAD_sf"/>
</dbReference>
<dbReference type="NCBIfam" id="TIGR01509">
    <property type="entry name" value="HAD-SF-IA-v3"/>
    <property type="match status" value="1"/>
</dbReference>
<keyword evidence="1" id="KW-0479">Metal-binding</keyword>
<organism evidence="5 6">
    <name type="scientific">Neisseria canis</name>
    <dbReference type="NCBI Taxonomy" id="493"/>
    <lineage>
        <taxon>Bacteria</taxon>
        <taxon>Pseudomonadati</taxon>
        <taxon>Pseudomonadota</taxon>
        <taxon>Betaproteobacteria</taxon>
        <taxon>Neisseriales</taxon>
        <taxon>Neisseriaceae</taxon>
        <taxon>Neisseria</taxon>
    </lineage>
</organism>
<dbReference type="GO" id="GO:0006281">
    <property type="term" value="P:DNA repair"/>
    <property type="evidence" value="ECO:0007669"/>
    <property type="project" value="TreeGrafter"/>
</dbReference>
<keyword evidence="6" id="KW-1185">Reference proteome</keyword>
<dbReference type="InterPro" id="IPR036412">
    <property type="entry name" value="HAD-like_sf"/>
</dbReference>
<dbReference type="STRING" id="493.BWD07_08775"/>
<dbReference type="EC" id="3.1.3.18" evidence="5"/>
<dbReference type="InterPro" id="IPR006439">
    <property type="entry name" value="HAD-SF_hydro_IA"/>
</dbReference>